<name>A0AA35Q0M6_9HYPO</name>
<keyword evidence="3" id="KW-1185">Reference proteome</keyword>
<evidence type="ECO:0000313" key="2">
    <source>
        <dbReference type="EMBL" id="CAI6091263.1"/>
    </source>
</evidence>
<gene>
    <name evidence="2" type="ORF">CCHLO57077_00013561</name>
</gene>
<dbReference type="Proteomes" id="UP001160390">
    <property type="component" value="Unassembled WGS sequence"/>
</dbReference>
<protein>
    <submittedName>
        <fullName evidence="2">Uncharacterized protein</fullName>
    </submittedName>
</protein>
<accession>A0AA35Q0M6</accession>
<evidence type="ECO:0000313" key="3">
    <source>
        <dbReference type="Proteomes" id="UP001160390"/>
    </source>
</evidence>
<dbReference type="AlphaFoldDB" id="A0AA35Q0M6"/>
<organism evidence="2 3">
    <name type="scientific">Clonostachys chloroleuca</name>
    <dbReference type="NCBI Taxonomy" id="1926264"/>
    <lineage>
        <taxon>Eukaryota</taxon>
        <taxon>Fungi</taxon>
        <taxon>Dikarya</taxon>
        <taxon>Ascomycota</taxon>
        <taxon>Pezizomycotina</taxon>
        <taxon>Sordariomycetes</taxon>
        <taxon>Hypocreomycetidae</taxon>
        <taxon>Hypocreales</taxon>
        <taxon>Bionectriaceae</taxon>
        <taxon>Clonostachys</taxon>
    </lineage>
</organism>
<dbReference type="EMBL" id="CABFNP030001099">
    <property type="protein sequence ID" value="CAI6091263.1"/>
    <property type="molecule type" value="Genomic_DNA"/>
</dbReference>
<reference evidence="2" key="1">
    <citation type="submission" date="2023-01" db="EMBL/GenBank/DDBJ databases">
        <authorList>
            <person name="Piombo E."/>
        </authorList>
    </citation>
    <scope>NUCLEOTIDE SEQUENCE</scope>
</reference>
<feature type="region of interest" description="Disordered" evidence="1">
    <location>
        <begin position="235"/>
        <end position="260"/>
    </location>
</feature>
<feature type="compositionally biased region" description="Basic and acidic residues" evidence="1">
    <location>
        <begin position="235"/>
        <end position="244"/>
    </location>
</feature>
<proteinExistence type="predicted"/>
<comment type="caution">
    <text evidence="2">The sequence shown here is derived from an EMBL/GenBank/DDBJ whole genome shotgun (WGS) entry which is preliminary data.</text>
</comment>
<evidence type="ECO:0000256" key="1">
    <source>
        <dbReference type="SAM" id="MobiDB-lite"/>
    </source>
</evidence>
<sequence length="260" mass="30213">MDRFRKPIQWLNKLSPRNKKSTHDDLSTYDDELMLDRGILPRPPMTSPRIQPLRPTTFPETLTGGTAEPKATADILWDTLGSKILLNDHPACWDRRFFEDEAIEYFAPVFSHVCLFPHEEREAVMAECTPLFERLEESIRSAADSISRGEMAVGNLTPYRRSNAARARVYLDKLKDLPMTRLDVVRGRYDEQMRLWGEAQSWLFEVKFEREAREIMRMLGRGPEGCINFSYPRYEADSSEDKPSEYPGQWLRSWGHPTAP</sequence>